<dbReference type="SUPFAM" id="SSF53681">
    <property type="entry name" value="Aspartate/glutamate racemase"/>
    <property type="match status" value="2"/>
</dbReference>
<accession>A0A956N922</accession>
<name>A0A956N922_UNCEI</name>
<sequence>METIGVLGGFGPQATTVFEDLVHEEARRLLPPRFNQGYPPMVTVHLRHAPVLLEKGAPPTGPLRIDPRVLDAAKKLGEWADFLVVVANTPHLFLDEISEAAGRDVLSMVEEVVADLSARGVVALRDVQGEGGVPSPSDVPSPRDTGGGEAARQAADERPIGLLGLGVPEAYVRRFAQESIQWIGVPDLLRAALDDAILRTLELSTTDVHRDAAWEAVRWLRGQGCPAIVLGCTEIPLLLGAEADAPDLIDPGRLLAEAAVRRAVGA</sequence>
<comment type="caution">
    <text evidence="3">The sequence shown here is derived from an EMBL/GenBank/DDBJ whole genome shotgun (WGS) entry which is preliminary data.</text>
</comment>
<dbReference type="InterPro" id="IPR033134">
    <property type="entry name" value="Asp/Glu_racemase_AS_2"/>
</dbReference>
<protein>
    <submittedName>
        <fullName evidence="3">Aspartate/glutamate racemase family protein</fullName>
    </submittedName>
</protein>
<feature type="compositionally biased region" description="Low complexity" evidence="2">
    <location>
        <begin position="133"/>
        <end position="142"/>
    </location>
</feature>
<reference evidence="3" key="1">
    <citation type="submission" date="2020-04" db="EMBL/GenBank/DDBJ databases">
        <authorList>
            <person name="Zhang T."/>
        </authorList>
    </citation>
    <scope>NUCLEOTIDE SEQUENCE</scope>
    <source>
        <strain evidence="3">HKST-UBA02</strain>
    </source>
</reference>
<dbReference type="Gene3D" id="3.40.50.1860">
    <property type="match status" value="3"/>
</dbReference>
<proteinExistence type="predicted"/>
<keyword evidence="1" id="KW-0413">Isomerase</keyword>
<organism evidence="3 4">
    <name type="scientific">Eiseniibacteriota bacterium</name>
    <dbReference type="NCBI Taxonomy" id="2212470"/>
    <lineage>
        <taxon>Bacteria</taxon>
        <taxon>Candidatus Eiseniibacteriota</taxon>
    </lineage>
</organism>
<evidence type="ECO:0000256" key="1">
    <source>
        <dbReference type="ARBA" id="ARBA00023235"/>
    </source>
</evidence>
<dbReference type="PANTHER" id="PTHR21198:SF7">
    <property type="entry name" value="ASPARTATE-GLUTAMATE RACEMASE FAMILY"/>
    <property type="match status" value="1"/>
</dbReference>
<gene>
    <name evidence="3" type="ORF">KDA27_03450</name>
</gene>
<dbReference type="EMBL" id="JAGQHS010000010">
    <property type="protein sequence ID" value="MCA9754832.1"/>
    <property type="molecule type" value="Genomic_DNA"/>
</dbReference>
<dbReference type="PROSITE" id="PS00924">
    <property type="entry name" value="ASP_GLU_RACEMASE_2"/>
    <property type="match status" value="1"/>
</dbReference>
<dbReference type="InterPro" id="IPR001920">
    <property type="entry name" value="Asp/Glu_race"/>
</dbReference>
<reference evidence="3" key="2">
    <citation type="journal article" date="2021" name="Microbiome">
        <title>Successional dynamics and alternative stable states in a saline activated sludge microbial community over 9 years.</title>
        <authorList>
            <person name="Wang Y."/>
            <person name="Ye J."/>
            <person name="Ju F."/>
            <person name="Liu L."/>
            <person name="Boyd J.A."/>
            <person name="Deng Y."/>
            <person name="Parks D.H."/>
            <person name="Jiang X."/>
            <person name="Yin X."/>
            <person name="Woodcroft B.J."/>
            <person name="Tyson G.W."/>
            <person name="Hugenholtz P."/>
            <person name="Polz M.F."/>
            <person name="Zhang T."/>
        </authorList>
    </citation>
    <scope>NUCLEOTIDE SEQUENCE</scope>
    <source>
        <strain evidence="3">HKST-UBA02</strain>
    </source>
</reference>
<dbReference type="Proteomes" id="UP000739538">
    <property type="component" value="Unassembled WGS sequence"/>
</dbReference>
<dbReference type="InterPro" id="IPR015942">
    <property type="entry name" value="Asp/Glu/hydantoin_racemase"/>
</dbReference>
<evidence type="ECO:0000313" key="3">
    <source>
        <dbReference type="EMBL" id="MCA9754832.1"/>
    </source>
</evidence>
<dbReference type="AlphaFoldDB" id="A0A956N922"/>
<dbReference type="PANTHER" id="PTHR21198">
    <property type="entry name" value="GLUTAMATE RACEMASE"/>
    <property type="match status" value="1"/>
</dbReference>
<feature type="region of interest" description="Disordered" evidence="2">
    <location>
        <begin position="127"/>
        <end position="154"/>
    </location>
</feature>
<evidence type="ECO:0000313" key="4">
    <source>
        <dbReference type="Proteomes" id="UP000739538"/>
    </source>
</evidence>
<dbReference type="Pfam" id="PF01177">
    <property type="entry name" value="Asp_Glu_race"/>
    <property type="match status" value="1"/>
</dbReference>
<dbReference type="GO" id="GO:0047661">
    <property type="term" value="F:amino-acid racemase activity"/>
    <property type="evidence" value="ECO:0007669"/>
    <property type="project" value="InterPro"/>
</dbReference>
<evidence type="ECO:0000256" key="2">
    <source>
        <dbReference type="SAM" id="MobiDB-lite"/>
    </source>
</evidence>